<evidence type="ECO:0000313" key="2">
    <source>
        <dbReference type="EMBL" id="SMQ45164.1"/>
    </source>
</evidence>
<gene>
    <name evidence="2" type="ORF">ZT3D7_G308</name>
</gene>
<organism evidence="2 3">
    <name type="scientific">Zymoseptoria tritici (strain ST99CH_3D7)</name>
    <dbReference type="NCBI Taxonomy" id="1276538"/>
    <lineage>
        <taxon>Eukaryota</taxon>
        <taxon>Fungi</taxon>
        <taxon>Dikarya</taxon>
        <taxon>Ascomycota</taxon>
        <taxon>Pezizomycotina</taxon>
        <taxon>Dothideomycetes</taxon>
        <taxon>Dothideomycetidae</taxon>
        <taxon>Mycosphaerellales</taxon>
        <taxon>Mycosphaerellaceae</taxon>
        <taxon>Zymoseptoria</taxon>
    </lineage>
</organism>
<evidence type="ECO:0000256" key="1">
    <source>
        <dbReference type="SAM" id="Phobius"/>
    </source>
</evidence>
<keyword evidence="3" id="KW-1185">Reference proteome</keyword>
<feature type="transmembrane region" description="Helical" evidence="1">
    <location>
        <begin position="7"/>
        <end position="34"/>
    </location>
</feature>
<name>A0A1X7RCL2_ZYMT9</name>
<feature type="transmembrane region" description="Helical" evidence="1">
    <location>
        <begin position="64"/>
        <end position="85"/>
    </location>
</feature>
<dbReference type="AlphaFoldDB" id="A0A1X7RCL2"/>
<dbReference type="EMBL" id="LT853692">
    <property type="protein sequence ID" value="SMQ45164.1"/>
    <property type="molecule type" value="Genomic_DNA"/>
</dbReference>
<keyword evidence="1" id="KW-0472">Membrane</keyword>
<accession>A0A1X7RCL2</accession>
<protein>
    <submittedName>
        <fullName evidence="2">Uncharacterized protein</fullName>
    </submittedName>
</protein>
<sequence length="152" mass="17439">MRILTPIFAALLHLLFTLQLLTIKFLLVCTYQLLWDLHTLPPKTTQQQQQQPSPHLHRDIPSHLYALPTIFTLLLILTVLSHLVFTFRHSSSIFGSSVDDKRTLFKILEFFKAVIWAAGLQAVELAWGRQARETEREAWPKGHQVVFAGVVT</sequence>
<proteinExistence type="predicted"/>
<keyword evidence="1" id="KW-0812">Transmembrane</keyword>
<evidence type="ECO:0000313" key="3">
    <source>
        <dbReference type="Proteomes" id="UP000215127"/>
    </source>
</evidence>
<keyword evidence="1" id="KW-1133">Transmembrane helix</keyword>
<reference evidence="2 3" key="1">
    <citation type="submission" date="2016-06" db="EMBL/GenBank/DDBJ databases">
        <authorList>
            <person name="Kjaerup R.B."/>
            <person name="Dalgaard T.S."/>
            <person name="Juul-Madsen H.R."/>
        </authorList>
    </citation>
    <scope>NUCLEOTIDE SEQUENCE [LARGE SCALE GENOMIC DNA]</scope>
</reference>
<dbReference type="Proteomes" id="UP000215127">
    <property type="component" value="Chromosome 1"/>
</dbReference>